<dbReference type="PANTHER" id="PTHR39465:SF1">
    <property type="entry name" value="DNA LIGASE D 3'-PHOSPHOESTERASE DOMAIN-CONTAINING PROTEIN"/>
    <property type="match status" value="1"/>
</dbReference>
<feature type="domain" description="DNA ligase D 3'-phosphoesterase" evidence="2">
    <location>
        <begin position="34"/>
        <end position="148"/>
    </location>
</feature>
<evidence type="ECO:0000256" key="1">
    <source>
        <dbReference type="SAM" id="MobiDB-lite"/>
    </source>
</evidence>
<name>A0A411DI19_CHRID</name>
<feature type="compositionally biased region" description="Basic and acidic residues" evidence="1">
    <location>
        <begin position="1"/>
        <end position="20"/>
    </location>
</feature>
<organism evidence="3">
    <name type="scientific">Chryseobacterium indologenes</name>
    <name type="common">Flavobacterium indologenes</name>
    <dbReference type="NCBI Taxonomy" id="253"/>
    <lineage>
        <taxon>Bacteria</taxon>
        <taxon>Pseudomonadati</taxon>
        <taxon>Bacteroidota</taxon>
        <taxon>Flavobacteriia</taxon>
        <taxon>Flavobacteriales</taxon>
        <taxon>Weeksellaceae</taxon>
        <taxon>Chryseobacterium group</taxon>
        <taxon>Chryseobacterium</taxon>
    </lineage>
</organism>
<evidence type="ECO:0000259" key="2">
    <source>
        <dbReference type="Pfam" id="PF13298"/>
    </source>
</evidence>
<dbReference type="Pfam" id="PF13298">
    <property type="entry name" value="LigD_N"/>
    <property type="match status" value="1"/>
</dbReference>
<dbReference type="EMBL" id="CP035532">
    <property type="protein sequence ID" value="QBA20005.1"/>
    <property type="molecule type" value="Genomic_DNA"/>
</dbReference>
<sequence>MALKDYHNKRKFDETSEPKGKTKKSKDKLIFVIQRHAASRLHYDFRLEMEGVLKSWAVPKGPSLDPKDKRLAMMVEDHPYDYKDFEGNIPEGNYGAGQVEVWDSGTYEPLEENSKLSDEKELLKELHAGSLKFILHGKKLKGEFALVKMKNNDDNSWLLIKHKDEFAESPYDAEENTSPKSLVTQFLEEKKSLKIKEKKKS</sequence>
<feature type="region of interest" description="Disordered" evidence="1">
    <location>
        <begin position="1"/>
        <end position="25"/>
    </location>
</feature>
<evidence type="ECO:0000313" key="3">
    <source>
        <dbReference type="EMBL" id="QBA20005.1"/>
    </source>
</evidence>
<proteinExistence type="predicted"/>
<dbReference type="AlphaFoldDB" id="A0A411DI19"/>
<dbReference type="NCBIfam" id="TIGR02777">
    <property type="entry name" value="LigD_PE_dom"/>
    <property type="match status" value="1"/>
</dbReference>
<accession>A0A411DI19</accession>
<gene>
    <name evidence="3" type="ORF">EU348_02010</name>
</gene>
<protein>
    <submittedName>
        <fullName evidence="3">3'-phosphoesterase</fullName>
    </submittedName>
</protein>
<reference evidence="3" key="1">
    <citation type="submission" date="2019-01" db="EMBL/GenBank/DDBJ databases">
        <title>Whole Genome Sequencing for Putative Detection of Antimicrobial Resistance and Potential Virulence Factors in Chryseobacterium indologenes isolated from Nile Tilapia in Tanzania.</title>
        <authorList>
            <person name="Mwega E."/>
            <person name="Mutoloki S."/>
            <person name="Mugimba K."/>
            <person name="Colquhoun D."/>
            <person name="Mdegela R."/>
            <person name="Evensen O."/>
            <person name="Wasteson Y."/>
        </authorList>
    </citation>
    <scope>NUCLEOTIDE SEQUENCE [LARGE SCALE GENOMIC DNA]</scope>
    <source>
        <strain evidence="3">StR 01</strain>
    </source>
</reference>
<dbReference type="InterPro" id="IPR014144">
    <property type="entry name" value="LigD_PE_domain"/>
</dbReference>
<dbReference type="PANTHER" id="PTHR39465">
    <property type="entry name" value="DNA LIGASE D, 3'-PHOSPHOESTERASE DOMAIN"/>
    <property type="match status" value="1"/>
</dbReference>